<feature type="non-terminal residue" evidence="2">
    <location>
        <position position="1"/>
    </location>
</feature>
<evidence type="ECO:0000313" key="2">
    <source>
        <dbReference type="EMBL" id="NLR19723.1"/>
    </source>
</evidence>
<sequence length="81" mass="8210">GSVAGADLPKASADDVTVTYHPGTQTATVEYVDDENNGAVVGTPTTLNGQTFGSAAWTADNVPAKYVLAKGQAASGTYQFT</sequence>
<evidence type="ECO:0000259" key="1">
    <source>
        <dbReference type="Pfam" id="PF17965"/>
    </source>
</evidence>
<protein>
    <recommendedName>
        <fullName evidence="1">Mucin binding domain-containing protein</fullName>
    </recommendedName>
</protein>
<dbReference type="InterPro" id="IPR041558">
    <property type="entry name" value="MucBP_2"/>
</dbReference>
<feature type="domain" description="Mucin binding" evidence="1">
    <location>
        <begin position="25"/>
        <end position="80"/>
    </location>
</feature>
<gene>
    <name evidence="2" type="ORF">HC026_12635</name>
</gene>
<evidence type="ECO:0000313" key="3">
    <source>
        <dbReference type="Proteomes" id="UP000763447"/>
    </source>
</evidence>
<dbReference type="Pfam" id="PF17965">
    <property type="entry name" value="MucBP_2"/>
    <property type="match status" value="1"/>
</dbReference>
<dbReference type="EMBL" id="JAAXLJ010000121">
    <property type="protein sequence ID" value="NLR19723.1"/>
    <property type="molecule type" value="Genomic_DNA"/>
</dbReference>
<comment type="caution">
    <text evidence="2">The sequence shown here is derived from an EMBL/GenBank/DDBJ whole genome shotgun (WGS) entry which is preliminary data.</text>
</comment>
<proteinExistence type="predicted"/>
<name>A0ABX1L0J9_9LACO</name>
<dbReference type="Gene3D" id="3.10.20.320">
    <property type="entry name" value="Putative peptidoglycan bound protein (lpxtg motif)"/>
    <property type="match status" value="1"/>
</dbReference>
<dbReference type="Proteomes" id="UP000763447">
    <property type="component" value="Unassembled WGS sequence"/>
</dbReference>
<reference evidence="2 3" key="1">
    <citation type="submission" date="2020-04" db="EMBL/GenBank/DDBJ databases">
        <title>A novel species of genus Lactobacillus that was isolated from fermented food Zha-chili.</title>
        <authorList>
            <person name="Zhang Z."/>
        </authorList>
    </citation>
    <scope>NUCLEOTIDE SEQUENCE [LARGE SCALE GENOMIC DNA]</scope>
    <source>
        <strain evidence="3">HBUAS51383</strain>
    </source>
</reference>
<dbReference type="RefSeq" id="WP_168926234.1">
    <property type="nucleotide sequence ID" value="NZ_JAAXLJ010000121.1"/>
</dbReference>
<accession>A0ABX1L0J9</accession>
<keyword evidence="3" id="KW-1185">Reference proteome</keyword>
<organism evidence="2 3">
    <name type="scientific">Secundilactobacillus angelensis</name>
    <dbReference type="NCBI Taxonomy" id="2722706"/>
    <lineage>
        <taxon>Bacteria</taxon>
        <taxon>Bacillati</taxon>
        <taxon>Bacillota</taxon>
        <taxon>Bacilli</taxon>
        <taxon>Lactobacillales</taxon>
        <taxon>Lactobacillaceae</taxon>
        <taxon>Secundilactobacillus</taxon>
    </lineage>
</organism>
<feature type="non-terminal residue" evidence="2">
    <location>
        <position position="81"/>
    </location>
</feature>